<comment type="caution">
    <text evidence="8">The sequence shown here is derived from an EMBL/GenBank/DDBJ whole genome shotgun (WGS) entry which is preliminary data.</text>
</comment>
<dbReference type="EMBL" id="BAAARV010000084">
    <property type="protein sequence ID" value="GAA2378424.1"/>
    <property type="molecule type" value="Genomic_DNA"/>
</dbReference>
<dbReference type="PANTHER" id="PTHR43133">
    <property type="entry name" value="RNA POLYMERASE ECF-TYPE SIGMA FACTO"/>
    <property type="match status" value="1"/>
</dbReference>
<dbReference type="InterPro" id="IPR014325">
    <property type="entry name" value="RNA_pol_sigma-E_actinobac"/>
</dbReference>
<accession>A0ABP5UGK6</accession>
<feature type="domain" description="RNA polymerase sigma-70 region 2" evidence="6">
    <location>
        <begin position="21"/>
        <end position="82"/>
    </location>
</feature>
<protein>
    <submittedName>
        <fullName evidence="8">SigE family RNA polymerase sigma factor</fullName>
    </submittedName>
</protein>
<evidence type="ECO:0000256" key="3">
    <source>
        <dbReference type="ARBA" id="ARBA00023082"/>
    </source>
</evidence>
<evidence type="ECO:0000313" key="8">
    <source>
        <dbReference type="EMBL" id="GAA2378424.1"/>
    </source>
</evidence>
<dbReference type="NCBIfam" id="TIGR02983">
    <property type="entry name" value="SigE-fam_strep"/>
    <property type="match status" value="1"/>
</dbReference>
<keyword evidence="3" id="KW-0731">Sigma factor</keyword>
<organism evidence="8 9">
    <name type="scientific">Dactylosporangium salmoneum</name>
    <dbReference type="NCBI Taxonomy" id="53361"/>
    <lineage>
        <taxon>Bacteria</taxon>
        <taxon>Bacillati</taxon>
        <taxon>Actinomycetota</taxon>
        <taxon>Actinomycetes</taxon>
        <taxon>Micromonosporales</taxon>
        <taxon>Micromonosporaceae</taxon>
        <taxon>Dactylosporangium</taxon>
    </lineage>
</organism>
<evidence type="ECO:0000313" key="9">
    <source>
        <dbReference type="Proteomes" id="UP001501444"/>
    </source>
</evidence>
<evidence type="ECO:0000259" key="6">
    <source>
        <dbReference type="Pfam" id="PF04542"/>
    </source>
</evidence>
<dbReference type="PANTHER" id="PTHR43133:SF50">
    <property type="entry name" value="ECF RNA POLYMERASE SIGMA FACTOR SIGM"/>
    <property type="match status" value="1"/>
</dbReference>
<keyword evidence="2" id="KW-0805">Transcription regulation</keyword>
<proteinExistence type="inferred from homology"/>
<evidence type="ECO:0000259" key="7">
    <source>
        <dbReference type="Pfam" id="PF08281"/>
    </source>
</evidence>
<dbReference type="InterPro" id="IPR013324">
    <property type="entry name" value="RNA_pol_sigma_r3/r4-like"/>
</dbReference>
<dbReference type="InterPro" id="IPR039425">
    <property type="entry name" value="RNA_pol_sigma-70-like"/>
</dbReference>
<feature type="domain" description="RNA polymerase sigma factor 70 region 4 type 2" evidence="7">
    <location>
        <begin position="108"/>
        <end position="160"/>
    </location>
</feature>
<evidence type="ECO:0000256" key="1">
    <source>
        <dbReference type="ARBA" id="ARBA00010641"/>
    </source>
</evidence>
<dbReference type="Pfam" id="PF04542">
    <property type="entry name" value="Sigma70_r2"/>
    <property type="match status" value="1"/>
</dbReference>
<gene>
    <name evidence="8" type="ORF">GCM10010170_084460</name>
</gene>
<name>A0ABP5UGK6_9ACTN</name>
<sequence>MRPLDASVRKMDFHEYVYARGPALMRLACLLTGDPHRAEDLVQEVLVSAYTKWHRISTADRPDVYVRRMLVNANISWWRRLTNRELTIDAVPDRHGDGDHEEAVADRDAMWRLISALPPKQRAVLVLRYYEDLGDAAIAEILSCSTATVRTHAARGLATLRGHFPAPSTSTSGSAT</sequence>
<comment type="similarity">
    <text evidence="1">Belongs to the sigma-70 factor family. ECF subfamily.</text>
</comment>
<dbReference type="Gene3D" id="1.10.10.10">
    <property type="entry name" value="Winged helix-like DNA-binding domain superfamily/Winged helix DNA-binding domain"/>
    <property type="match status" value="1"/>
</dbReference>
<dbReference type="Proteomes" id="UP001501444">
    <property type="component" value="Unassembled WGS sequence"/>
</dbReference>
<dbReference type="InterPro" id="IPR014284">
    <property type="entry name" value="RNA_pol_sigma-70_dom"/>
</dbReference>
<dbReference type="Pfam" id="PF08281">
    <property type="entry name" value="Sigma70_r4_2"/>
    <property type="match status" value="1"/>
</dbReference>
<dbReference type="InterPro" id="IPR007627">
    <property type="entry name" value="RNA_pol_sigma70_r2"/>
</dbReference>
<dbReference type="Gene3D" id="1.10.1740.10">
    <property type="match status" value="1"/>
</dbReference>
<dbReference type="SUPFAM" id="SSF88659">
    <property type="entry name" value="Sigma3 and sigma4 domains of RNA polymerase sigma factors"/>
    <property type="match status" value="1"/>
</dbReference>
<keyword evidence="4" id="KW-0238">DNA-binding</keyword>
<dbReference type="CDD" id="cd06171">
    <property type="entry name" value="Sigma70_r4"/>
    <property type="match status" value="1"/>
</dbReference>
<evidence type="ECO:0000256" key="2">
    <source>
        <dbReference type="ARBA" id="ARBA00023015"/>
    </source>
</evidence>
<evidence type="ECO:0000256" key="4">
    <source>
        <dbReference type="ARBA" id="ARBA00023125"/>
    </source>
</evidence>
<evidence type="ECO:0000256" key="5">
    <source>
        <dbReference type="ARBA" id="ARBA00023163"/>
    </source>
</evidence>
<dbReference type="NCBIfam" id="TIGR02937">
    <property type="entry name" value="sigma70-ECF"/>
    <property type="match status" value="1"/>
</dbReference>
<keyword evidence="5" id="KW-0804">Transcription</keyword>
<keyword evidence="9" id="KW-1185">Reference proteome</keyword>
<dbReference type="InterPro" id="IPR013325">
    <property type="entry name" value="RNA_pol_sigma_r2"/>
</dbReference>
<reference evidence="9" key="1">
    <citation type="journal article" date="2019" name="Int. J. Syst. Evol. Microbiol.">
        <title>The Global Catalogue of Microorganisms (GCM) 10K type strain sequencing project: providing services to taxonomists for standard genome sequencing and annotation.</title>
        <authorList>
            <consortium name="The Broad Institute Genomics Platform"/>
            <consortium name="The Broad Institute Genome Sequencing Center for Infectious Disease"/>
            <person name="Wu L."/>
            <person name="Ma J."/>
        </authorList>
    </citation>
    <scope>NUCLEOTIDE SEQUENCE [LARGE SCALE GENOMIC DNA]</scope>
    <source>
        <strain evidence="9">JCM 3272</strain>
    </source>
</reference>
<dbReference type="SUPFAM" id="SSF88946">
    <property type="entry name" value="Sigma2 domain of RNA polymerase sigma factors"/>
    <property type="match status" value="1"/>
</dbReference>
<dbReference type="InterPro" id="IPR036388">
    <property type="entry name" value="WH-like_DNA-bd_sf"/>
</dbReference>
<dbReference type="InterPro" id="IPR013249">
    <property type="entry name" value="RNA_pol_sigma70_r4_t2"/>
</dbReference>